<dbReference type="EMBL" id="CP000886">
    <property type="protein sequence ID" value="ABX68551.1"/>
    <property type="molecule type" value="Genomic_DNA"/>
</dbReference>
<organism evidence="2 3">
    <name type="scientific">Salmonella paratyphi B (strain ATCC BAA-1250 / SPB7)</name>
    <dbReference type="NCBI Taxonomy" id="1016998"/>
    <lineage>
        <taxon>Bacteria</taxon>
        <taxon>Pseudomonadati</taxon>
        <taxon>Pseudomonadota</taxon>
        <taxon>Gammaproteobacteria</taxon>
        <taxon>Enterobacterales</taxon>
        <taxon>Enterobacteriaceae</taxon>
        <taxon>Salmonella</taxon>
    </lineage>
</organism>
<feature type="compositionally biased region" description="Low complexity" evidence="1">
    <location>
        <begin position="1"/>
        <end position="12"/>
    </location>
</feature>
<accession>A0A6C6Z5S1</accession>
<proteinExistence type="predicted"/>
<name>A0A6C6Z5S1_SALPB</name>
<reference evidence="2 3" key="1">
    <citation type="submission" date="2007-11" db="EMBL/GenBank/DDBJ databases">
        <authorList>
            <consortium name="The Salmonella enterica serovar Paratyphi B Genome Sequencing Project"/>
            <person name="McClelland M."/>
            <person name="Sanderson E.K."/>
            <person name="Porwollik S."/>
            <person name="Spieth J."/>
            <person name="Clifton W.S."/>
            <person name="Fulton R."/>
            <person name="Cordes M."/>
            <person name="Wollam A."/>
            <person name="Shah N."/>
            <person name="Pepin K."/>
            <person name="Bhonagiri V."/>
            <person name="Nash W."/>
            <person name="Johnson M."/>
            <person name="Thiruvilangam P."/>
            <person name="Wilson R."/>
        </authorList>
    </citation>
    <scope>NUCLEOTIDE SEQUENCE [LARGE SCALE GENOMIC DNA]</scope>
    <source>
        <strain evidence="3">ATCC BAA-1250 / SPB7</strain>
    </source>
</reference>
<gene>
    <name evidence="2" type="ordered locus">SPAB_03190</name>
</gene>
<feature type="region of interest" description="Disordered" evidence="1">
    <location>
        <begin position="1"/>
        <end position="42"/>
    </location>
</feature>
<dbReference type="Proteomes" id="UP000008556">
    <property type="component" value="Chromosome"/>
</dbReference>
<protein>
    <submittedName>
        <fullName evidence="2">Uncharacterized protein</fullName>
    </submittedName>
</protein>
<evidence type="ECO:0000313" key="2">
    <source>
        <dbReference type="EMBL" id="ABX68551.1"/>
    </source>
</evidence>
<evidence type="ECO:0000313" key="3">
    <source>
        <dbReference type="Proteomes" id="UP000008556"/>
    </source>
</evidence>
<dbReference type="AlphaFoldDB" id="A0A6C6Z5S1"/>
<dbReference type="KEGG" id="spq:SPAB_03190"/>
<sequence length="42" mass="4983">MQQSTSSSTSLFHDSRSSTRHTPSRMESLLRQKPVINWRKRH</sequence>
<evidence type="ECO:0000256" key="1">
    <source>
        <dbReference type="SAM" id="MobiDB-lite"/>
    </source>
</evidence>